<feature type="transmembrane region" description="Helical" evidence="6">
    <location>
        <begin position="101"/>
        <end position="122"/>
    </location>
</feature>
<dbReference type="PANTHER" id="PTHR13439">
    <property type="entry name" value="CT120 PROTEIN"/>
    <property type="match status" value="1"/>
</dbReference>
<feature type="transmembrane region" description="Helical" evidence="6">
    <location>
        <begin position="30"/>
        <end position="48"/>
    </location>
</feature>
<feature type="domain" description="TLC" evidence="7">
    <location>
        <begin position="62"/>
        <end position="261"/>
    </location>
</feature>
<evidence type="ECO:0000256" key="4">
    <source>
        <dbReference type="ARBA" id="ARBA00023136"/>
    </source>
</evidence>
<dbReference type="InterPro" id="IPR006634">
    <property type="entry name" value="TLC-dom"/>
</dbReference>
<evidence type="ECO:0000313" key="9">
    <source>
        <dbReference type="EMBL" id="ONH65902.1"/>
    </source>
</evidence>
<organism evidence="8">
    <name type="scientific">Cyberlindnera fabianii</name>
    <name type="common">Yeast</name>
    <name type="synonym">Hansenula fabianii</name>
    <dbReference type="NCBI Taxonomy" id="36022"/>
    <lineage>
        <taxon>Eukaryota</taxon>
        <taxon>Fungi</taxon>
        <taxon>Dikarya</taxon>
        <taxon>Ascomycota</taxon>
        <taxon>Saccharomycotina</taxon>
        <taxon>Saccharomycetes</taxon>
        <taxon>Phaffomycetales</taxon>
        <taxon>Phaffomycetaceae</taxon>
        <taxon>Cyberlindnera</taxon>
    </lineage>
</organism>
<dbReference type="EMBL" id="MPUK01000009">
    <property type="protein sequence ID" value="ONH65902.1"/>
    <property type="molecule type" value="Genomic_DNA"/>
</dbReference>
<dbReference type="PANTHER" id="PTHR13439:SF0">
    <property type="entry name" value="TOPOISOMERASE I DAMAGE AFFECTED PROTEIN 4"/>
    <property type="match status" value="1"/>
</dbReference>
<gene>
    <name evidence="9" type="ORF">BON22_4202</name>
    <name evidence="8" type="ORF">CYFA0S_08e04258g</name>
</gene>
<dbReference type="OMA" id="MPVYYSH"/>
<feature type="transmembrane region" description="Helical" evidence="6">
    <location>
        <begin position="188"/>
        <end position="214"/>
    </location>
</feature>
<dbReference type="EMBL" id="LK052893">
    <property type="protein sequence ID" value="CDR42158.1"/>
    <property type="molecule type" value="Genomic_DNA"/>
</dbReference>
<proteinExistence type="predicted"/>
<keyword evidence="2 5" id="KW-0812">Transmembrane</keyword>
<feature type="transmembrane region" description="Helical" evidence="6">
    <location>
        <begin position="69"/>
        <end position="89"/>
    </location>
</feature>
<dbReference type="STRING" id="36022.A0A061B564"/>
<dbReference type="GO" id="GO:0016020">
    <property type="term" value="C:membrane"/>
    <property type="evidence" value="ECO:0007669"/>
    <property type="project" value="UniProtKB-SubCell"/>
</dbReference>
<keyword evidence="10" id="KW-1185">Reference proteome</keyword>
<dbReference type="GO" id="GO:0016853">
    <property type="term" value="F:isomerase activity"/>
    <property type="evidence" value="ECO:0007669"/>
    <property type="project" value="UniProtKB-KW"/>
</dbReference>
<name>A0A061B564_CYBFA</name>
<keyword evidence="3 6" id="KW-1133">Transmembrane helix</keyword>
<accession>A0A061B564</accession>
<sequence>MLIEAYDPFLEMNPFFKEPRNYYEAHAHEILGSIVFYQILYMSSPYISHALFGKHYEEQSKKSKANFDIHIVSMVQCLISILSIVPLIGDKHLNESSVLNYTPYAAFVSSITIGYFVWDLWVCLKYFKLFGVGFLLHAVAALFVFSSTLRPFCLGWVASFLSFELSTPFVNINWFVSRLPAGTVSPKFVAINGLLVIITFFIVRIVWGFYAIYLVVFDMWAVKDEVSWFLCIVIVGLNFALDALNLFWFQKMVAIAAKKIRGGKTETKKSDTKKSE</sequence>
<evidence type="ECO:0000256" key="1">
    <source>
        <dbReference type="ARBA" id="ARBA00004141"/>
    </source>
</evidence>
<feature type="transmembrane region" description="Helical" evidence="6">
    <location>
        <begin position="226"/>
        <end position="249"/>
    </location>
</feature>
<dbReference type="SMART" id="SM00724">
    <property type="entry name" value="TLC"/>
    <property type="match status" value="1"/>
</dbReference>
<evidence type="ECO:0000313" key="10">
    <source>
        <dbReference type="Proteomes" id="UP000189513"/>
    </source>
</evidence>
<dbReference type="GO" id="GO:0005783">
    <property type="term" value="C:endoplasmic reticulum"/>
    <property type="evidence" value="ECO:0007669"/>
    <property type="project" value="TreeGrafter"/>
</dbReference>
<reference evidence="8" key="1">
    <citation type="journal article" date="2014" name="Genome Announc.">
        <title>Genome sequence of the yeast Cyberlindnera fabianii (Hansenula fabianii).</title>
        <authorList>
            <person name="Freel K.C."/>
            <person name="Sarilar V."/>
            <person name="Neuveglise C."/>
            <person name="Devillers H."/>
            <person name="Friedrich A."/>
            <person name="Schacherer J."/>
        </authorList>
    </citation>
    <scope>NUCLEOTIDE SEQUENCE</scope>
    <source>
        <strain evidence="8">YJS4271</strain>
    </source>
</reference>
<evidence type="ECO:0000313" key="8">
    <source>
        <dbReference type="EMBL" id="CDR42158.1"/>
    </source>
</evidence>
<evidence type="ECO:0000259" key="7">
    <source>
        <dbReference type="PROSITE" id="PS50922"/>
    </source>
</evidence>
<dbReference type="InterPro" id="IPR050846">
    <property type="entry name" value="TLCD"/>
</dbReference>
<dbReference type="GO" id="GO:0055088">
    <property type="term" value="P:lipid homeostasis"/>
    <property type="evidence" value="ECO:0007669"/>
    <property type="project" value="TreeGrafter"/>
</dbReference>
<feature type="transmembrane region" description="Helical" evidence="6">
    <location>
        <begin position="129"/>
        <end position="149"/>
    </location>
</feature>
<dbReference type="VEuPathDB" id="FungiDB:BON22_4202"/>
<evidence type="ECO:0000256" key="2">
    <source>
        <dbReference type="ARBA" id="ARBA00022692"/>
    </source>
</evidence>
<dbReference type="AlphaFoldDB" id="A0A061B564"/>
<protein>
    <submittedName>
        <fullName evidence="8">CYFA0S08e04258g1_1</fullName>
    </submittedName>
    <submittedName>
        <fullName evidence="9">Topoisomerase I damage affected protein 4</fullName>
    </submittedName>
</protein>
<reference evidence="10" key="2">
    <citation type="journal article" date="2017" name="Genome Announc.">
        <title>Genome sequences of Cyberlindnera fabianii 65, Pichia kudriavzevii 129, and Saccharomyces cerevisiae 131 isolated from fermented masau fruits in Zimbabwe.</title>
        <authorList>
            <person name="van Rijswijck I.M.H."/>
            <person name="Derks M.F.L."/>
            <person name="Abee T."/>
            <person name="de Ridder D."/>
            <person name="Smid E.J."/>
        </authorList>
    </citation>
    <scope>NUCLEOTIDE SEQUENCE [LARGE SCALE GENOMIC DNA]</scope>
    <source>
        <strain evidence="10">65</strain>
    </source>
</reference>
<keyword evidence="4 5" id="KW-0472">Membrane</keyword>
<evidence type="ECO:0000256" key="3">
    <source>
        <dbReference type="ARBA" id="ARBA00022989"/>
    </source>
</evidence>
<evidence type="ECO:0000256" key="5">
    <source>
        <dbReference type="PROSITE-ProRule" id="PRU00205"/>
    </source>
</evidence>
<reference evidence="9" key="3">
    <citation type="submission" date="2017-01" db="EMBL/GenBank/DDBJ databases">
        <authorList>
            <person name="Mah S.A."/>
            <person name="Swanson W.J."/>
            <person name="Moy G.W."/>
            <person name="Vacquier V.D."/>
        </authorList>
    </citation>
    <scope>NUCLEOTIDE SEQUENCE [LARGE SCALE GENOMIC DNA]</scope>
    <source>
        <strain evidence="9">65</strain>
    </source>
</reference>
<feature type="transmembrane region" description="Helical" evidence="6">
    <location>
        <begin position="155"/>
        <end position="176"/>
    </location>
</feature>
<dbReference type="OrthoDB" id="10266980at2759"/>
<keyword evidence="9" id="KW-0413">Isomerase</keyword>
<evidence type="ECO:0000256" key="6">
    <source>
        <dbReference type="SAM" id="Phobius"/>
    </source>
</evidence>
<dbReference type="PROSITE" id="PS50922">
    <property type="entry name" value="TLC"/>
    <property type="match status" value="1"/>
</dbReference>
<dbReference type="Pfam" id="PF03798">
    <property type="entry name" value="TRAM_LAG1_CLN8"/>
    <property type="match status" value="1"/>
</dbReference>
<dbReference type="Proteomes" id="UP000189513">
    <property type="component" value="Unassembled WGS sequence"/>
</dbReference>
<comment type="subcellular location">
    <subcellularLocation>
        <location evidence="1">Membrane</location>
        <topology evidence="1">Multi-pass membrane protein</topology>
    </subcellularLocation>
</comment>